<protein>
    <submittedName>
        <fullName evidence="1">Uncharacterized protein</fullName>
    </submittedName>
</protein>
<gene>
    <name evidence="1" type="ORF">D8M05_11230</name>
</gene>
<sequence length="158" mass="18009">MKRIFILICIALPFLTGFEGAENLEVLDIELTIIKSEGSLRYDFLLENTGDKPIESDFDYPGQHPFGIEFVVRPNDELATLMEMEPNTKYKKMQPMGSGSRGYFEPGEEAPFHVSYKIKDDVNFEQVKKQALNSTLLILDGVTVSAEYPLDEYKDMLK</sequence>
<proteinExistence type="predicted"/>
<dbReference type="OrthoDB" id="2719927at2"/>
<dbReference type="AlphaFoldDB" id="A0A494YXT3"/>
<accession>A0A494YXT3</accession>
<dbReference type="RefSeq" id="WP_121131819.1">
    <property type="nucleotide sequence ID" value="NZ_JBHUFK010000014.1"/>
</dbReference>
<name>A0A494YXT3_9BACI</name>
<dbReference type="EMBL" id="RBZO01000016">
    <property type="protein sequence ID" value="RKQ15023.1"/>
    <property type="molecule type" value="Genomic_DNA"/>
</dbReference>
<keyword evidence="2" id="KW-1185">Reference proteome</keyword>
<reference evidence="1 2" key="1">
    <citation type="journal article" date="2015" name="Antonie Van Leeuwenhoek">
        <title>Oceanobacillus bengalensis sp. nov., a bacterium isolated from seawater of the Bay of Bengal.</title>
        <authorList>
            <person name="Yongchang O."/>
            <person name="Xiang W."/>
            <person name="Wang G."/>
        </authorList>
    </citation>
    <scope>NUCLEOTIDE SEQUENCE [LARGE SCALE GENOMIC DNA]</scope>
    <source>
        <strain evidence="1 2">MCCC 1K00260</strain>
    </source>
</reference>
<comment type="caution">
    <text evidence="1">The sequence shown here is derived from an EMBL/GenBank/DDBJ whole genome shotgun (WGS) entry which is preliminary data.</text>
</comment>
<evidence type="ECO:0000313" key="2">
    <source>
        <dbReference type="Proteomes" id="UP000281813"/>
    </source>
</evidence>
<organism evidence="1 2">
    <name type="scientific">Oceanobacillus bengalensis</name>
    <dbReference type="NCBI Taxonomy" id="1435466"/>
    <lineage>
        <taxon>Bacteria</taxon>
        <taxon>Bacillati</taxon>
        <taxon>Bacillota</taxon>
        <taxon>Bacilli</taxon>
        <taxon>Bacillales</taxon>
        <taxon>Bacillaceae</taxon>
        <taxon>Oceanobacillus</taxon>
    </lineage>
</organism>
<dbReference type="Proteomes" id="UP000281813">
    <property type="component" value="Unassembled WGS sequence"/>
</dbReference>
<evidence type="ECO:0000313" key="1">
    <source>
        <dbReference type="EMBL" id="RKQ15023.1"/>
    </source>
</evidence>